<keyword evidence="4" id="KW-0966">Cell projection</keyword>
<organism evidence="4 5">
    <name type="scientific">Portunus trituberculatus</name>
    <name type="common">Swimming crab</name>
    <name type="synonym">Neptunus trituberculatus</name>
    <dbReference type="NCBI Taxonomy" id="210409"/>
    <lineage>
        <taxon>Eukaryota</taxon>
        <taxon>Metazoa</taxon>
        <taxon>Ecdysozoa</taxon>
        <taxon>Arthropoda</taxon>
        <taxon>Crustacea</taxon>
        <taxon>Multicrustacea</taxon>
        <taxon>Malacostraca</taxon>
        <taxon>Eumalacostraca</taxon>
        <taxon>Eucarida</taxon>
        <taxon>Decapoda</taxon>
        <taxon>Pleocyemata</taxon>
        <taxon>Brachyura</taxon>
        <taxon>Eubrachyura</taxon>
        <taxon>Portunoidea</taxon>
        <taxon>Portunidae</taxon>
        <taxon>Portuninae</taxon>
        <taxon>Portunus</taxon>
    </lineage>
</organism>
<evidence type="ECO:0000313" key="5">
    <source>
        <dbReference type="Proteomes" id="UP000324222"/>
    </source>
</evidence>
<reference evidence="4 5" key="1">
    <citation type="submission" date="2019-05" db="EMBL/GenBank/DDBJ databases">
        <title>Another draft genome of Portunus trituberculatus and its Hox gene families provides insights of decapod evolution.</title>
        <authorList>
            <person name="Jeong J.-H."/>
            <person name="Song I."/>
            <person name="Kim S."/>
            <person name="Choi T."/>
            <person name="Kim D."/>
            <person name="Ryu S."/>
            <person name="Kim W."/>
        </authorList>
    </citation>
    <scope>NUCLEOTIDE SEQUENCE [LARGE SCALE GENOMIC DNA]</scope>
    <source>
        <tissue evidence="4">Muscle</tissue>
    </source>
</reference>
<keyword evidence="5" id="KW-1185">Reference proteome</keyword>
<keyword evidence="2" id="KW-0677">Repeat</keyword>
<sequence>MQVLKIFLDNAFPVPLLKVPSAIRCLDLSSSRQKLAVVDEHSTLLVYDVKTSEMLFQEPNANSVAWNTSCEDMLCFSGSNTLNIKASNFPTHQQKLQGFVVGFSGSKIFCLHIYSMSTIEVPQSAPMYQYLDKKMFRLVLIYLRHYLNPFLFNETDRMQLGRLM</sequence>
<keyword evidence="1" id="KW-0853">WD repeat</keyword>
<dbReference type="OrthoDB" id="10255582at2759"/>
<accession>A0A5B7H690</accession>
<comment type="caution">
    <text evidence="4">The sequence shown here is derived from an EMBL/GenBank/DDBJ whole genome shotgun (WGS) entry which is preliminary data.</text>
</comment>
<dbReference type="PANTHER" id="PTHR12764:SF4">
    <property type="entry name" value="INTRAFLAGELLAR TRANSPORT PROTEIN 122 HOMOLOG"/>
    <property type="match status" value="1"/>
</dbReference>
<protein>
    <submittedName>
        <fullName evidence="4">Intraflagellar transport protein 122</fullName>
    </submittedName>
</protein>
<evidence type="ECO:0000256" key="1">
    <source>
        <dbReference type="ARBA" id="ARBA00022574"/>
    </source>
</evidence>
<evidence type="ECO:0000313" key="4">
    <source>
        <dbReference type="EMBL" id="MPC67620.1"/>
    </source>
</evidence>
<dbReference type="GO" id="GO:0061512">
    <property type="term" value="P:protein localization to cilium"/>
    <property type="evidence" value="ECO:0007669"/>
    <property type="project" value="TreeGrafter"/>
</dbReference>
<feature type="domain" description="IFT122 second beta-propeller" evidence="3">
    <location>
        <begin position="2"/>
        <end position="116"/>
    </location>
</feature>
<gene>
    <name evidence="4" type="primary">ift122_4</name>
    <name evidence="4" type="ORF">E2C01_061797</name>
</gene>
<dbReference type="SUPFAM" id="SSF50978">
    <property type="entry name" value="WD40 repeat-like"/>
    <property type="match status" value="1"/>
</dbReference>
<proteinExistence type="predicted"/>
<keyword evidence="4" id="KW-0969">Cilium</keyword>
<dbReference type="GO" id="GO:0030991">
    <property type="term" value="C:intraciliary transport particle A"/>
    <property type="evidence" value="ECO:0007669"/>
    <property type="project" value="TreeGrafter"/>
</dbReference>
<dbReference type="Proteomes" id="UP000324222">
    <property type="component" value="Unassembled WGS sequence"/>
</dbReference>
<dbReference type="InterPro" id="IPR056152">
    <property type="entry name" value="Beta-prop_IFT122_2nd"/>
</dbReference>
<dbReference type="GO" id="GO:0035721">
    <property type="term" value="P:intraciliary retrograde transport"/>
    <property type="evidence" value="ECO:0007669"/>
    <property type="project" value="TreeGrafter"/>
</dbReference>
<name>A0A5B7H690_PORTR</name>
<dbReference type="GO" id="GO:0097730">
    <property type="term" value="C:non-motile cilium"/>
    <property type="evidence" value="ECO:0007669"/>
    <property type="project" value="TreeGrafter"/>
</dbReference>
<dbReference type="InterPro" id="IPR036322">
    <property type="entry name" value="WD40_repeat_dom_sf"/>
</dbReference>
<dbReference type="PANTHER" id="PTHR12764">
    <property type="entry name" value="WD REPEAT DOMAIN-RELATED"/>
    <property type="match status" value="1"/>
</dbReference>
<keyword evidence="4" id="KW-0282">Flagellum</keyword>
<dbReference type="InterPro" id="IPR015943">
    <property type="entry name" value="WD40/YVTN_repeat-like_dom_sf"/>
</dbReference>
<dbReference type="AlphaFoldDB" id="A0A5B7H690"/>
<dbReference type="EMBL" id="VSRR010026512">
    <property type="protein sequence ID" value="MPC67620.1"/>
    <property type="molecule type" value="Genomic_DNA"/>
</dbReference>
<dbReference type="Gene3D" id="2.130.10.10">
    <property type="entry name" value="YVTN repeat-like/Quinoprotein amine dehydrogenase"/>
    <property type="match status" value="1"/>
</dbReference>
<dbReference type="GO" id="GO:1905515">
    <property type="term" value="P:non-motile cilium assembly"/>
    <property type="evidence" value="ECO:0007669"/>
    <property type="project" value="TreeGrafter"/>
</dbReference>
<evidence type="ECO:0000259" key="3">
    <source>
        <dbReference type="Pfam" id="PF23377"/>
    </source>
</evidence>
<dbReference type="InterPro" id="IPR039857">
    <property type="entry name" value="Ift122/121"/>
</dbReference>
<dbReference type="Pfam" id="PF23377">
    <property type="entry name" value="Beta-prop_IFT122_2nd"/>
    <property type="match status" value="1"/>
</dbReference>
<evidence type="ECO:0000256" key="2">
    <source>
        <dbReference type="ARBA" id="ARBA00022737"/>
    </source>
</evidence>